<dbReference type="EMBL" id="RZUG01000007">
    <property type="protein sequence ID" value="KAA8825524.1"/>
    <property type="molecule type" value="Genomic_DNA"/>
</dbReference>
<feature type="transmembrane region" description="Helical" evidence="1">
    <location>
        <begin position="1229"/>
        <end position="1249"/>
    </location>
</feature>
<keyword evidence="1" id="KW-0472">Membrane</keyword>
<evidence type="ECO:0000313" key="4">
    <source>
        <dbReference type="Proteomes" id="UP000326251"/>
    </source>
</evidence>
<protein>
    <recommendedName>
        <fullName evidence="2">Bacterial Ig-like domain-containing protein</fullName>
    </recommendedName>
</protein>
<feature type="domain" description="Bacterial Ig-like" evidence="2">
    <location>
        <begin position="479"/>
        <end position="537"/>
    </location>
</feature>
<name>A0A5J5E810_9BIFI</name>
<dbReference type="SUPFAM" id="SSF55797">
    <property type="entry name" value="PR-1-like"/>
    <property type="match status" value="1"/>
</dbReference>
<keyword evidence="1" id="KW-0812">Transmembrane</keyword>
<evidence type="ECO:0000256" key="1">
    <source>
        <dbReference type="SAM" id="Phobius"/>
    </source>
</evidence>
<feature type="domain" description="Bacterial Ig-like" evidence="2">
    <location>
        <begin position="1128"/>
        <end position="1180"/>
    </location>
</feature>
<comment type="caution">
    <text evidence="3">The sequence shown here is derived from an EMBL/GenBank/DDBJ whole genome shotgun (WGS) entry which is preliminary data.</text>
</comment>
<sequence>MPPMLFGVVRQKFGETMSKNITRGLAGIVAAMASIAMLFCVLPAQAASGAWNTLSDAEKKSSYGYFVWKSENASTQDERAAAKKAADVLLNAPKKTYTSIGAAKDSTSLENFQSAVEEVQRINDFRAAQTDEPCRTDLAAGKGRVCDDSNKRLQPLAVTDVLMAIAQSNVNYSKVSSNGHAKQYNVGENLHWAGYLTFFEQLAQWYGDEWKNCKTGQSVAACGWYWTEKPLYDADPNDPGAGHYDNLTNKIADYTYTGVAINSDADYGYAVSQVYSYPELDAWNGMTAPTYTVKDYLNSVNAYASSLKSITAVTNPADITVESGTVKPADKLPTTVSVTYDDQSTGTAAVTWNIPDDWNANRAQHTVTLTGVVAGTNKTATLKLTVKAATVTEVSANGDSAITTPSGTNPINKLPKTAAVTWSNGSKDANAGITWESNDTYKQRAPQPYQLTGTVAGTDKTVTATITVSPATVTGVDQPAKASISKGTNPTVPAAVTVHWSNGDRSNEAIDWDEGKNPNDADFNTLGSRIFTGVVQGQKVTWEVEVVAAKVSKAYNPAPVSTEAGVDPTAKLPSTVKADLDNGQKNQSVSVAWSTLPDTWKNYQGGTITLKGTVNGQPDKTVELTITVKHATIEDQTLAGISVPAGVNPTDKLPKTTTITWSHNTGSKTGVAIVWSAIDESKYASTGVFNAVGTVSVDGQNGTVTMPITVTDPVAVKAVVTKTEVRTIATHVPDLSSVKAVVTYSNGSVKTVDVDWPDDIDVSAAGDITVTGTVRGVTIDGKDATVGLIIKVEARTITAVTPSADTISVPTAKDTDPAPVVKGVATVAWNDGAKETRDVSLVLPSGWNHDIAKHTVTATGRTDGWAKDIPFTVTVEAAVVEGVKDPDDLSTPVKRVPTLPSTAQVAWSNGQTTSEKVSWNKPDESVYAQVTPEDRPIVVHGTVKGSPVSVRIHVVAATITGVNTPEGVSTDAGVNPPLPSTVTAHWSNGSISQTTVTWNTDGVDFSNRSGADKTVKVKGTVTGWAEGVEINVTVHSAVATNAVVDGITAITTDSGKDPSARFPKNAAISWSDGGADSSEAITWEKFTGYAKREGGLFTVNGTVKGKVVTLQVQVKPATPVKVENDAIVRIVQTGGKLDLPEQLDVVWSNGDKVATTVAWDSYDAKLLEKAGSFNVAGKVNPADGVEYTVIAKVTVSAKQTHADQNSAKQDTVKDGNNSKNKLINTGSNIMGAAVVAVVLIILAMIALIISKNKRIME</sequence>
<evidence type="ECO:0000259" key="2">
    <source>
        <dbReference type="Pfam" id="PF07532"/>
    </source>
</evidence>
<gene>
    <name evidence="3" type="ORF">EMO92_05610</name>
</gene>
<feature type="domain" description="Bacterial Ig-like" evidence="2">
    <location>
        <begin position="968"/>
        <end position="1023"/>
    </location>
</feature>
<accession>A0A5J5E810</accession>
<feature type="domain" description="Bacterial Ig-like" evidence="2">
    <location>
        <begin position="316"/>
        <end position="375"/>
    </location>
</feature>
<dbReference type="Proteomes" id="UP000326251">
    <property type="component" value="Unassembled WGS sequence"/>
</dbReference>
<dbReference type="Pfam" id="PF07532">
    <property type="entry name" value="Big_4"/>
    <property type="match status" value="6"/>
</dbReference>
<dbReference type="InterPro" id="IPR011081">
    <property type="entry name" value="Big_4"/>
</dbReference>
<reference evidence="3 4" key="1">
    <citation type="journal article" date="2019" name="Syst. Appl. Microbiol.">
        <title>Characterization of Bifidobacterium species in feaces of the Egyptian fruit bat: Description of B. vespertilionis sp. nov. and B. rousetti sp. nov.</title>
        <authorList>
            <person name="Modesto M."/>
            <person name="Satti M."/>
            <person name="Watanabe K."/>
            <person name="Puglisi E."/>
            <person name="Morelli L."/>
            <person name="Huang C.-H."/>
            <person name="Liou J.-S."/>
            <person name="Miyashita M."/>
            <person name="Tamura T."/>
            <person name="Saito S."/>
            <person name="Mori K."/>
            <person name="Huang L."/>
            <person name="Sciavilla P."/>
            <person name="Sandri C."/>
            <person name="Spiezio C."/>
            <person name="Vitali F."/>
            <person name="Cavalieri D."/>
            <person name="Perpetuini G."/>
            <person name="Tofalo R."/>
            <person name="Bonetti A."/>
            <person name="Arita M."/>
            <person name="Mattarelli P."/>
        </authorList>
    </citation>
    <scope>NUCLEOTIDE SEQUENCE [LARGE SCALE GENOMIC DNA]</scope>
    <source>
        <strain evidence="3 4">RST19</strain>
    </source>
</reference>
<organism evidence="3 4">
    <name type="scientific">Bifidobacterium reuteri</name>
    <dbReference type="NCBI Taxonomy" id="983706"/>
    <lineage>
        <taxon>Bacteria</taxon>
        <taxon>Bacillati</taxon>
        <taxon>Actinomycetota</taxon>
        <taxon>Actinomycetes</taxon>
        <taxon>Bifidobacteriales</taxon>
        <taxon>Bifidobacteriaceae</taxon>
        <taxon>Bifidobacterium</taxon>
    </lineage>
</organism>
<feature type="domain" description="Bacterial Ig-like" evidence="2">
    <location>
        <begin position="741"/>
        <end position="777"/>
    </location>
</feature>
<feature type="domain" description="Bacterial Ig-like" evidence="2">
    <location>
        <begin position="560"/>
        <end position="616"/>
    </location>
</feature>
<dbReference type="AlphaFoldDB" id="A0A5J5E810"/>
<evidence type="ECO:0000313" key="3">
    <source>
        <dbReference type="EMBL" id="KAA8825524.1"/>
    </source>
</evidence>
<keyword evidence="1" id="KW-1133">Transmembrane helix</keyword>
<dbReference type="InterPro" id="IPR035940">
    <property type="entry name" value="CAP_sf"/>
</dbReference>
<proteinExistence type="predicted"/>